<keyword evidence="1" id="KW-0677">Repeat</keyword>
<feature type="region of interest" description="Disordered" evidence="2">
    <location>
        <begin position="41"/>
        <end position="60"/>
    </location>
</feature>
<evidence type="ECO:0000313" key="5">
    <source>
        <dbReference type="Proteomes" id="UP000230750"/>
    </source>
</evidence>
<feature type="domain" description="HYR" evidence="3">
    <location>
        <begin position="93"/>
        <end position="173"/>
    </location>
</feature>
<feature type="domain" description="HYR" evidence="3">
    <location>
        <begin position="543"/>
        <end position="625"/>
    </location>
</feature>
<feature type="domain" description="HYR" evidence="3">
    <location>
        <begin position="300"/>
        <end position="382"/>
    </location>
</feature>
<dbReference type="AlphaFoldDB" id="A0A2G8JFU3"/>
<dbReference type="Proteomes" id="UP000230750">
    <property type="component" value="Unassembled WGS sequence"/>
</dbReference>
<feature type="domain" description="HYR" evidence="3">
    <location>
        <begin position="10"/>
        <end position="92"/>
    </location>
</feature>
<comment type="caution">
    <text evidence="4">The sequence shown here is derived from an EMBL/GenBank/DDBJ whole genome shotgun (WGS) entry which is preliminary data.</text>
</comment>
<dbReference type="PANTHER" id="PTHR24273">
    <property type="entry name" value="FI04643P-RELATED"/>
    <property type="match status" value="1"/>
</dbReference>
<dbReference type="OrthoDB" id="9922561at2759"/>
<dbReference type="STRING" id="307972.A0A2G8JFU3"/>
<name>A0A2G8JFU3_STIJA</name>
<protein>
    <recommendedName>
        <fullName evidence="3">HYR domain-containing protein</fullName>
    </recommendedName>
</protein>
<dbReference type="PROSITE" id="PS50825">
    <property type="entry name" value="HYR"/>
    <property type="match status" value="6"/>
</dbReference>
<dbReference type="PANTHER" id="PTHR24273:SF32">
    <property type="entry name" value="HYALIN"/>
    <property type="match status" value="1"/>
</dbReference>
<feature type="domain" description="HYR" evidence="3">
    <location>
        <begin position="211"/>
        <end position="295"/>
    </location>
</feature>
<sequence>MLVKISGTYCDNTPPVIQDCPQFFSGILVFGDTGSVAWPPITATDNSGQPPAVDRSHNSGDQFPFGVTNVRYTFTDAAGNSAVCSFIVNVGSETGISIRNCPNEVRVTTTDPNGRAVATWTEPEGTAANSPVMRVSTHQPGTPFPVGSTTVTYTFTDNSANRETCIFPVIVTVSTAAIRIMNCPNDITQPAGFGGAGTKFTWTPPTGGVIGDNVPPSVISQPDSIVLILQSGQTSVTANWVEPVVTDNSGTVTLLRQSHFSGASRFSVGRTAVEYLYSDPAGNRLTVTFDVIVNDINDNVDTTPPIVFGIPEDIVATFSPTESAVVTWDEPFAFDISGPATLITRSHEPGSVFPDGVTQVFYVFSDLSQNTVVISFTVTVIRIPATPCPADISETTNLASTPITWMETTGGLFVVTQRSSDSGDSFPIGQTTVTVTYFDFELIQILECTFTINLIAVNSPPSPPICPNIQPVTSLQGDFGQFVTWEDIDSCLDSEDGSITPDCNEQSGDLFPVGQTNVRCTCTDSAGALSECDFSFTVQVFGVDNIPPVVSCINDITREIPLNSFGVVVQFTEPTATDNSGTASVVSVSGRPGQFFLTGTTTVTYIFADASGNAAVCSFVVIVVEGKLTCA</sequence>
<reference evidence="4 5" key="1">
    <citation type="journal article" date="2017" name="PLoS Biol.">
        <title>The sea cucumber genome provides insights into morphological evolution and visceral regeneration.</title>
        <authorList>
            <person name="Zhang X."/>
            <person name="Sun L."/>
            <person name="Yuan J."/>
            <person name="Sun Y."/>
            <person name="Gao Y."/>
            <person name="Zhang L."/>
            <person name="Li S."/>
            <person name="Dai H."/>
            <person name="Hamel J.F."/>
            <person name="Liu C."/>
            <person name="Yu Y."/>
            <person name="Liu S."/>
            <person name="Lin W."/>
            <person name="Guo K."/>
            <person name="Jin S."/>
            <person name="Xu P."/>
            <person name="Storey K.B."/>
            <person name="Huan P."/>
            <person name="Zhang T."/>
            <person name="Zhou Y."/>
            <person name="Zhang J."/>
            <person name="Lin C."/>
            <person name="Li X."/>
            <person name="Xing L."/>
            <person name="Huo D."/>
            <person name="Sun M."/>
            <person name="Wang L."/>
            <person name="Mercier A."/>
            <person name="Li F."/>
            <person name="Yang H."/>
            <person name="Xiang J."/>
        </authorList>
    </citation>
    <scope>NUCLEOTIDE SEQUENCE [LARGE SCALE GENOMIC DNA]</scope>
    <source>
        <strain evidence="4">Shaxun</strain>
        <tissue evidence="4">Muscle</tissue>
    </source>
</reference>
<dbReference type="EMBL" id="MRZV01002123">
    <property type="protein sequence ID" value="PIK34617.1"/>
    <property type="molecule type" value="Genomic_DNA"/>
</dbReference>
<organism evidence="4 5">
    <name type="scientific">Stichopus japonicus</name>
    <name type="common">Sea cucumber</name>
    <dbReference type="NCBI Taxonomy" id="307972"/>
    <lineage>
        <taxon>Eukaryota</taxon>
        <taxon>Metazoa</taxon>
        <taxon>Echinodermata</taxon>
        <taxon>Eleutherozoa</taxon>
        <taxon>Echinozoa</taxon>
        <taxon>Holothuroidea</taxon>
        <taxon>Aspidochirotacea</taxon>
        <taxon>Aspidochirotida</taxon>
        <taxon>Stichopodidae</taxon>
        <taxon>Apostichopus</taxon>
    </lineage>
</organism>
<keyword evidence="5" id="KW-1185">Reference proteome</keyword>
<evidence type="ECO:0000259" key="3">
    <source>
        <dbReference type="PROSITE" id="PS50825"/>
    </source>
</evidence>
<evidence type="ECO:0000313" key="4">
    <source>
        <dbReference type="EMBL" id="PIK34617.1"/>
    </source>
</evidence>
<evidence type="ECO:0000256" key="2">
    <source>
        <dbReference type="SAM" id="MobiDB-lite"/>
    </source>
</evidence>
<dbReference type="InterPro" id="IPR003410">
    <property type="entry name" value="HYR_dom"/>
</dbReference>
<accession>A0A2G8JFU3</accession>
<proteinExistence type="predicted"/>
<gene>
    <name evidence="4" type="ORF">BSL78_28560</name>
</gene>
<feature type="domain" description="HYR" evidence="3">
    <location>
        <begin position="457"/>
        <end position="540"/>
    </location>
</feature>
<dbReference type="Pfam" id="PF02494">
    <property type="entry name" value="HYR"/>
    <property type="match status" value="7"/>
</dbReference>
<evidence type="ECO:0000256" key="1">
    <source>
        <dbReference type="ARBA" id="ARBA00022737"/>
    </source>
</evidence>